<dbReference type="Proteomes" id="UP001315686">
    <property type="component" value="Unassembled WGS sequence"/>
</dbReference>
<organism evidence="1 2">
    <name type="scientific">Harenicola maris</name>
    <dbReference type="NCBI Taxonomy" id="2841044"/>
    <lineage>
        <taxon>Bacteria</taxon>
        <taxon>Pseudomonadati</taxon>
        <taxon>Pseudomonadota</taxon>
        <taxon>Alphaproteobacteria</taxon>
        <taxon>Rhodobacterales</taxon>
        <taxon>Paracoccaceae</taxon>
        <taxon>Harenicola</taxon>
    </lineage>
</organism>
<reference evidence="1 2" key="1">
    <citation type="journal article" date="2021" name="Arch. Microbiol.">
        <title>Harenicola maris gen. nov., sp. nov. isolated from the Sea of Japan shallow sediments.</title>
        <authorList>
            <person name="Romanenko L.A."/>
            <person name="Kurilenko V.V."/>
            <person name="Chernysheva N.Y."/>
            <person name="Tekutyeva L.A."/>
            <person name="Velansky P.V."/>
            <person name="Svetashev V.I."/>
            <person name="Isaeva M.P."/>
        </authorList>
    </citation>
    <scope>NUCLEOTIDE SEQUENCE [LARGE SCALE GENOMIC DNA]</scope>
    <source>
        <strain evidence="1 2">KMM 3653</strain>
    </source>
</reference>
<comment type="caution">
    <text evidence="1">The sequence shown here is derived from an EMBL/GenBank/DDBJ whole genome shotgun (WGS) entry which is preliminary data.</text>
</comment>
<gene>
    <name evidence="1" type="ORF">IV417_04490</name>
</gene>
<name>A0AAP2CLH7_9RHOB</name>
<evidence type="ECO:0000313" key="1">
    <source>
        <dbReference type="EMBL" id="MBT0956632.1"/>
    </source>
</evidence>
<sequence>MAANISELCTFPVAGGLKFGGKVFCLTWSVIDALAGGESLPRRFWTEAGGGSDSGFGAMFINFLSYKFNLWTYLFDVWHPESFSLLGFPFRG</sequence>
<keyword evidence="2" id="KW-1185">Reference proteome</keyword>
<evidence type="ECO:0000313" key="2">
    <source>
        <dbReference type="Proteomes" id="UP001315686"/>
    </source>
</evidence>
<dbReference type="RefSeq" id="WP_327792828.1">
    <property type="nucleotide sequence ID" value="NZ_JADQAZ010000001.1"/>
</dbReference>
<dbReference type="AlphaFoldDB" id="A0AAP2CLH7"/>
<dbReference type="EMBL" id="JADQAZ010000001">
    <property type="protein sequence ID" value="MBT0956632.1"/>
    <property type="molecule type" value="Genomic_DNA"/>
</dbReference>
<accession>A0AAP2CLH7</accession>
<proteinExistence type="predicted"/>
<protein>
    <submittedName>
        <fullName evidence="1">Uncharacterized protein</fullName>
    </submittedName>
</protein>